<dbReference type="OrthoDB" id="9775607at2"/>
<comment type="PTM">
    <text evidence="1">Carboxylation allows a single lysine to coordinate two zinc ions.</text>
</comment>
<dbReference type="Proteomes" id="UP000036923">
    <property type="component" value="Unassembled WGS sequence"/>
</dbReference>
<dbReference type="InterPro" id="IPR010229">
    <property type="entry name" value="Pept_M38_dipep"/>
</dbReference>
<keyword evidence="1" id="KW-0378">Hydrolase</keyword>
<comment type="function">
    <text evidence="1">Catalyzes the hydrolytic cleavage of a subset of L-isoaspartyl (L-beta-aspartyl) dipeptides. Used to degrade proteins damaged by L-isoaspartyl residues formation.</text>
</comment>
<dbReference type="eggNOG" id="COG1228">
    <property type="taxonomic scope" value="Bacteria"/>
</dbReference>
<proteinExistence type="inferred from homology"/>
<dbReference type="AlphaFoldDB" id="A0A0L6JTJ7"/>
<organism evidence="5 6">
    <name type="scientific">Pseudobacteroides cellulosolvens ATCC 35603 = DSM 2933</name>
    <dbReference type="NCBI Taxonomy" id="398512"/>
    <lineage>
        <taxon>Bacteria</taxon>
        <taxon>Bacillati</taxon>
        <taxon>Bacillota</taxon>
        <taxon>Clostridia</taxon>
        <taxon>Eubacteriales</taxon>
        <taxon>Oscillospiraceae</taxon>
        <taxon>Pseudobacteroides</taxon>
    </lineage>
</organism>
<dbReference type="RefSeq" id="WP_036936395.1">
    <property type="nucleotide sequence ID" value="NZ_JQKC01000002.1"/>
</dbReference>
<dbReference type="InterPro" id="IPR032466">
    <property type="entry name" value="Metal_Hydrolase"/>
</dbReference>
<keyword evidence="1" id="KW-0645">Protease</keyword>
<feature type="binding site" evidence="3">
    <location>
        <position position="281"/>
    </location>
    <ligand>
        <name>Zn(2+)</name>
        <dbReference type="ChEBI" id="CHEBI:29105"/>
        <label>1</label>
        <note>catalytic</note>
    </ligand>
</feature>
<dbReference type="SUPFAM" id="SSF51556">
    <property type="entry name" value="Metallo-dependent hydrolases"/>
    <property type="match status" value="1"/>
</dbReference>
<protein>
    <recommendedName>
        <fullName evidence="1">Isoaspartyl dipeptidase</fullName>
        <ecNumber evidence="1">3.4.19.-</ecNumber>
    </recommendedName>
</protein>
<dbReference type="PATRIC" id="fig|398512.5.peg.4180"/>
<name>A0A0L6JTJ7_9FIRM</name>
<sequence length="382" mass="40976">MFKLLKGGNIYSPQYLGAKDILVALGKIVKVEENISVDGLWGVETIDCTGKIILPGIIDQHLHIIGGGGEKGPSSRIPEIYLTDIVNAGITTVVGVLGFDGLTRNMAGLLAKAKSLEAEGVNTFIYTGSYGLPTTTLTGKVISDITFIDKVIGAGEIAISDYRSSHPDIKELKSLAYEVKIGSMISNKAGVVHIHVGDGKDGIKPLKDLLNDSEFPIDMFVPTHINRNKMLFEQGLEYLKTGGNIDLTAGSTGGIGYDVPDALSTIAERKLGFDRVTISSDANGSIPDVNGQPGVGKVNMLIDDIRSSILQKGLKIEDVFRTVTSNVAQLLKIYPQKGVLKNGSDADILVMDEKELKIFELMVNGISFVHEGKTIKKGSYEN</sequence>
<evidence type="ECO:0000259" key="4">
    <source>
        <dbReference type="Pfam" id="PF01979"/>
    </source>
</evidence>
<dbReference type="Gene3D" id="3.20.20.140">
    <property type="entry name" value="Metal-dependent hydrolases"/>
    <property type="match status" value="1"/>
</dbReference>
<dbReference type="PIRSF" id="PIRSF001238">
    <property type="entry name" value="IadA"/>
    <property type="match status" value="1"/>
</dbReference>
<dbReference type="Gene3D" id="2.30.40.10">
    <property type="entry name" value="Urease, subunit C, domain 1"/>
    <property type="match status" value="1"/>
</dbReference>
<keyword evidence="1" id="KW-0482">Metalloprotease</keyword>
<keyword evidence="1 3" id="KW-0479">Metal-binding</keyword>
<dbReference type="SUPFAM" id="SSF51338">
    <property type="entry name" value="Composite domain of metallo-dependent hydrolases"/>
    <property type="match status" value="1"/>
</dbReference>
<comment type="cofactor">
    <cofactor evidence="1 3">
        <name>Zn(2+)</name>
        <dbReference type="ChEBI" id="CHEBI:29105"/>
    </cofactor>
    <text evidence="1 3">Binds 2 Zn(2+) ions per subunit.</text>
</comment>
<dbReference type="Pfam" id="PF01979">
    <property type="entry name" value="Amidohydro_1"/>
    <property type="match status" value="1"/>
</dbReference>
<comment type="similarity">
    <text evidence="1">Belongs to the peptidase M38 family.</text>
</comment>
<gene>
    <name evidence="5" type="ORF">Bccel_3996</name>
</gene>
<feature type="binding site" evidence="3">
    <location>
        <position position="63"/>
    </location>
    <ligand>
        <name>Zn(2+)</name>
        <dbReference type="ChEBI" id="CHEBI:29105"/>
        <label>1</label>
        <note>catalytic</note>
    </ligand>
</feature>
<evidence type="ECO:0000313" key="6">
    <source>
        <dbReference type="Proteomes" id="UP000036923"/>
    </source>
</evidence>
<reference evidence="6" key="1">
    <citation type="submission" date="2015-07" db="EMBL/GenBank/DDBJ databases">
        <title>Near-Complete Genome Sequence of the Cellulolytic Bacterium Bacteroides (Pseudobacteroides) cellulosolvens ATCC 35603.</title>
        <authorList>
            <person name="Dassa B."/>
            <person name="Utturkar S.M."/>
            <person name="Klingeman D.M."/>
            <person name="Hurt R.A."/>
            <person name="Keller M."/>
            <person name="Xu J."/>
            <person name="Reddy Y.H.K."/>
            <person name="Borovok I."/>
            <person name="Grinberg I.R."/>
            <person name="Lamed R."/>
            <person name="Zhivin O."/>
            <person name="Bayer E.A."/>
            <person name="Brown S.D."/>
        </authorList>
    </citation>
    <scope>NUCLEOTIDE SEQUENCE [LARGE SCALE GENOMIC DNA]</scope>
    <source>
        <strain evidence="6">DSM 2933</strain>
    </source>
</reference>
<feature type="binding site" evidence="3">
    <location>
        <position position="195"/>
    </location>
    <ligand>
        <name>Zn(2+)</name>
        <dbReference type="ChEBI" id="CHEBI:29105"/>
        <label>2</label>
        <note>catalytic</note>
    </ligand>
</feature>
<dbReference type="EC" id="3.4.19.-" evidence="1"/>
<feature type="active site" description="Proton acceptor" evidence="2">
    <location>
        <position position="281"/>
    </location>
</feature>
<dbReference type="GO" id="GO:0008237">
    <property type="term" value="F:metallopeptidase activity"/>
    <property type="evidence" value="ECO:0007669"/>
    <property type="project" value="UniProtKB-KW"/>
</dbReference>
<dbReference type="PANTHER" id="PTHR11647:SF1">
    <property type="entry name" value="COLLAPSIN RESPONSE MEDIATOR PROTEIN"/>
    <property type="match status" value="1"/>
</dbReference>
<comment type="subcellular location">
    <subcellularLocation>
        <location evidence="1">Cytoplasm</location>
    </subcellularLocation>
</comment>
<accession>A0A0L6JTJ7</accession>
<evidence type="ECO:0000256" key="1">
    <source>
        <dbReference type="PIRNR" id="PIRNR001238"/>
    </source>
</evidence>
<feature type="domain" description="Amidohydrolase-related" evidence="4">
    <location>
        <begin position="52"/>
        <end position="359"/>
    </location>
</feature>
<feature type="binding site" evidence="3">
    <location>
        <position position="224"/>
    </location>
    <ligand>
        <name>Zn(2+)</name>
        <dbReference type="ChEBI" id="CHEBI:29105"/>
        <label>2</label>
        <note>catalytic</note>
    </ligand>
</feature>
<dbReference type="GO" id="GO:0008798">
    <property type="term" value="F:beta-aspartyl-peptidase activity"/>
    <property type="evidence" value="ECO:0007669"/>
    <property type="project" value="InterPro"/>
</dbReference>
<dbReference type="GO" id="GO:0005737">
    <property type="term" value="C:cytoplasm"/>
    <property type="evidence" value="ECO:0007669"/>
    <property type="project" value="UniProtKB-SubCell"/>
</dbReference>
<comment type="caution">
    <text evidence="5">The sequence shown here is derived from an EMBL/GenBank/DDBJ whole genome shotgun (WGS) entry which is preliminary data.</text>
</comment>
<dbReference type="InterPro" id="IPR006680">
    <property type="entry name" value="Amidohydro-rel"/>
</dbReference>
<dbReference type="NCBIfam" id="TIGR01975">
    <property type="entry name" value="isoAsp_dipep"/>
    <property type="match status" value="1"/>
</dbReference>
<dbReference type="PANTHER" id="PTHR11647">
    <property type="entry name" value="HYDRANTOINASE/DIHYDROPYRIMIDINASE FAMILY MEMBER"/>
    <property type="match status" value="1"/>
</dbReference>
<keyword evidence="6" id="KW-1185">Reference proteome</keyword>
<dbReference type="STRING" id="398512.Bccel_3996"/>
<evidence type="ECO:0000313" key="5">
    <source>
        <dbReference type="EMBL" id="KNY28722.1"/>
    </source>
</evidence>
<feature type="binding site" evidence="3">
    <location>
        <position position="61"/>
    </location>
    <ligand>
        <name>Zn(2+)</name>
        <dbReference type="ChEBI" id="CHEBI:29105"/>
        <label>1</label>
        <note>catalytic</note>
    </ligand>
</feature>
<dbReference type="GO" id="GO:0006508">
    <property type="term" value="P:proteolysis"/>
    <property type="evidence" value="ECO:0007669"/>
    <property type="project" value="UniProtKB-KW"/>
</dbReference>
<dbReference type="GO" id="GO:0046872">
    <property type="term" value="F:metal ion binding"/>
    <property type="evidence" value="ECO:0007669"/>
    <property type="project" value="UniProtKB-KW"/>
</dbReference>
<dbReference type="InterPro" id="IPR011059">
    <property type="entry name" value="Metal-dep_hydrolase_composite"/>
</dbReference>
<dbReference type="InterPro" id="IPR050378">
    <property type="entry name" value="Metallo-dep_Hydrolases_sf"/>
</dbReference>
<evidence type="ECO:0000256" key="2">
    <source>
        <dbReference type="PIRSR" id="PIRSR001238-1"/>
    </source>
</evidence>
<evidence type="ECO:0000256" key="3">
    <source>
        <dbReference type="PIRSR" id="PIRSR001238-3"/>
    </source>
</evidence>
<dbReference type="GO" id="GO:0016810">
    <property type="term" value="F:hydrolase activity, acting on carbon-nitrogen (but not peptide) bonds"/>
    <property type="evidence" value="ECO:0007669"/>
    <property type="project" value="InterPro"/>
</dbReference>
<keyword evidence="1 3" id="KW-0862">Zinc</keyword>
<dbReference type="EMBL" id="LGTC01000001">
    <property type="protein sequence ID" value="KNY28722.1"/>
    <property type="molecule type" value="Genomic_DNA"/>
</dbReference>